<sequence>MGYSENTARLAEKGADTAARGHLEDRFHDLDRAIFTKPYVLIDADNLSPRRVKTLEKAYAAIESGQVETAAGTLRYGVAAADIDPEPADVTLAVACAEVLVTWCSRRKLDYVVRESGRPGGFHVITVLTSGEQVDEWSRLCGALTRRFRVPIDDRTGGVLRLLSAPHRHHYRAPVLGGTLTSETELPAIPANRTPRRGAKRQRPSGRATVRDTSRSAREFGEACALHRAGVPVDRAWRIQNRPGSKARERGEHSWRRYVWLDVVTIVAAEEGISEDGAWQRALSACRAACNKIGRASWRRRWLRAVDAAKDERPRRRRVAESVATTAASAMAAARIDATRSGLDEALAAAGDLGRRLKSCRSLLHALAAVFVTREGSVSVRDLALRAAMDVKTVRMARDLLIDRQVLSMAHSYAGGSADCHAYEPGPAATAPIEAALAKISPTSPKDTPGPPSQGRADTTLLRRRFSRERRHWRARCAALASLQPGERLASSTHPAVRAYRSLRHQLHWWRNLSPDAQVARTVRRRAALDELSKPLRSAWFDWLQRRATIAASAERIEAGSATASDYRRLERAPRTIYLGLNDPAWRVRTTQLGLAA</sequence>
<feature type="region of interest" description="Disordered" evidence="1">
    <location>
        <begin position="184"/>
        <end position="216"/>
    </location>
</feature>
<evidence type="ECO:0000313" key="2">
    <source>
        <dbReference type="EMBL" id="PXX53907.1"/>
    </source>
</evidence>
<proteinExistence type="predicted"/>
<dbReference type="Proteomes" id="UP000247569">
    <property type="component" value="Unassembled WGS sequence"/>
</dbReference>
<dbReference type="RefSeq" id="WP_246003239.1">
    <property type="nucleotide sequence ID" value="NZ_QJKF01000026.1"/>
</dbReference>
<evidence type="ECO:0000313" key="3">
    <source>
        <dbReference type="Proteomes" id="UP000247569"/>
    </source>
</evidence>
<dbReference type="AlphaFoldDB" id="A0A318JNY0"/>
<feature type="compositionally biased region" description="Basic residues" evidence="1">
    <location>
        <begin position="194"/>
        <end position="204"/>
    </location>
</feature>
<name>A0A318JNY0_9NOCA</name>
<protein>
    <submittedName>
        <fullName evidence="2">Uncharacterized protein</fullName>
    </submittedName>
</protein>
<gene>
    <name evidence="2" type="ORF">DFR70_12628</name>
</gene>
<accession>A0A318JNY0</accession>
<keyword evidence="3" id="KW-1185">Reference proteome</keyword>
<dbReference type="EMBL" id="QJKF01000026">
    <property type="protein sequence ID" value="PXX53907.1"/>
    <property type="molecule type" value="Genomic_DNA"/>
</dbReference>
<evidence type="ECO:0000256" key="1">
    <source>
        <dbReference type="SAM" id="MobiDB-lite"/>
    </source>
</evidence>
<comment type="caution">
    <text evidence="2">The sequence shown here is derived from an EMBL/GenBank/DDBJ whole genome shotgun (WGS) entry which is preliminary data.</text>
</comment>
<organism evidence="2 3">
    <name type="scientific">Nocardia tenerifensis</name>
    <dbReference type="NCBI Taxonomy" id="228006"/>
    <lineage>
        <taxon>Bacteria</taxon>
        <taxon>Bacillati</taxon>
        <taxon>Actinomycetota</taxon>
        <taxon>Actinomycetes</taxon>
        <taxon>Mycobacteriales</taxon>
        <taxon>Nocardiaceae</taxon>
        <taxon>Nocardia</taxon>
    </lineage>
</organism>
<reference evidence="2 3" key="1">
    <citation type="submission" date="2018-05" db="EMBL/GenBank/DDBJ databases">
        <title>Genomic Encyclopedia of Type Strains, Phase IV (KMG-IV): sequencing the most valuable type-strain genomes for metagenomic binning, comparative biology and taxonomic classification.</title>
        <authorList>
            <person name="Goeker M."/>
        </authorList>
    </citation>
    <scope>NUCLEOTIDE SEQUENCE [LARGE SCALE GENOMIC DNA]</scope>
    <source>
        <strain evidence="2 3">DSM 44704</strain>
    </source>
</reference>